<gene>
    <name evidence="6" type="ORF">ABWK59_06845</name>
</gene>
<evidence type="ECO:0000256" key="1">
    <source>
        <dbReference type="ARBA" id="ARBA00001957"/>
    </source>
</evidence>
<feature type="compositionally biased region" description="Polar residues" evidence="4">
    <location>
        <begin position="961"/>
        <end position="971"/>
    </location>
</feature>
<feature type="region of interest" description="Disordered" evidence="4">
    <location>
        <begin position="23"/>
        <end position="47"/>
    </location>
</feature>
<dbReference type="Pfam" id="PF01370">
    <property type="entry name" value="Epimerase"/>
    <property type="match status" value="1"/>
</dbReference>
<dbReference type="InterPro" id="IPR023213">
    <property type="entry name" value="CAT-like_dom_sf"/>
</dbReference>
<dbReference type="Gene3D" id="3.40.50.720">
    <property type="entry name" value="NAD(P)-binding Rossmann-like Domain"/>
    <property type="match status" value="1"/>
</dbReference>
<dbReference type="GO" id="GO:0008610">
    <property type="term" value="P:lipid biosynthetic process"/>
    <property type="evidence" value="ECO:0007669"/>
    <property type="project" value="UniProtKB-ARBA"/>
</dbReference>
<dbReference type="InterPro" id="IPR009081">
    <property type="entry name" value="PP-bd_ACP"/>
</dbReference>
<protein>
    <submittedName>
        <fullName evidence="6">Condensation domain-containing protein</fullName>
    </submittedName>
</protein>
<dbReference type="SUPFAM" id="SSF51735">
    <property type="entry name" value="NAD(P)-binding Rossmann-fold domains"/>
    <property type="match status" value="1"/>
</dbReference>
<accession>A0AAU8JQU7</accession>
<dbReference type="GO" id="GO:0003824">
    <property type="term" value="F:catalytic activity"/>
    <property type="evidence" value="ECO:0007669"/>
    <property type="project" value="InterPro"/>
</dbReference>
<evidence type="ECO:0000256" key="4">
    <source>
        <dbReference type="SAM" id="MobiDB-lite"/>
    </source>
</evidence>
<feature type="compositionally biased region" description="Low complexity" evidence="4">
    <location>
        <begin position="654"/>
        <end position="668"/>
    </location>
</feature>
<dbReference type="RefSeq" id="WP_354638746.1">
    <property type="nucleotide sequence ID" value="NZ_CP159872.1"/>
</dbReference>
<dbReference type="Gene3D" id="3.30.559.10">
    <property type="entry name" value="Chloramphenicol acetyltransferase-like domain"/>
    <property type="match status" value="1"/>
</dbReference>
<dbReference type="Pfam" id="PF00668">
    <property type="entry name" value="Condensation"/>
    <property type="match status" value="1"/>
</dbReference>
<dbReference type="GO" id="GO:0005737">
    <property type="term" value="C:cytoplasm"/>
    <property type="evidence" value="ECO:0007669"/>
    <property type="project" value="TreeGrafter"/>
</dbReference>
<dbReference type="AlphaFoldDB" id="A0AAU8JQU7"/>
<comment type="cofactor">
    <cofactor evidence="1">
        <name>pantetheine 4'-phosphate</name>
        <dbReference type="ChEBI" id="CHEBI:47942"/>
    </cofactor>
</comment>
<dbReference type="GO" id="GO:0031177">
    <property type="term" value="F:phosphopantetheine binding"/>
    <property type="evidence" value="ECO:0007669"/>
    <property type="project" value="InterPro"/>
</dbReference>
<dbReference type="Gene3D" id="3.30.559.30">
    <property type="entry name" value="Nonribosomal peptide synthetase, condensation domain"/>
    <property type="match status" value="1"/>
</dbReference>
<evidence type="ECO:0000256" key="3">
    <source>
        <dbReference type="ARBA" id="ARBA00022553"/>
    </source>
</evidence>
<dbReference type="PROSITE" id="PS50075">
    <property type="entry name" value="CARRIER"/>
    <property type="match status" value="1"/>
</dbReference>
<evidence type="ECO:0000259" key="5">
    <source>
        <dbReference type="PROSITE" id="PS50075"/>
    </source>
</evidence>
<feature type="region of interest" description="Disordered" evidence="4">
    <location>
        <begin position="647"/>
        <end position="668"/>
    </location>
</feature>
<dbReference type="GO" id="GO:0017000">
    <property type="term" value="P:antibiotic biosynthetic process"/>
    <property type="evidence" value="ECO:0007669"/>
    <property type="project" value="UniProtKB-ARBA"/>
</dbReference>
<dbReference type="GO" id="GO:0044550">
    <property type="term" value="P:secondary metabolite biosynthetic process"/>
    <property type="evidence" value="ECO:0007669"/>
    <property type="project" value="TreeGrafter"/>
</dbReference>
<dbReference type="InterPro" id="IPR020806">
    <property type="entry name" value="PKS_PP-bd"/>
</dbReference>
<dbReference type="InterPro" id="IPR001242">
    <property type="entry name" value="Condensation_dom"/>
</dbReference>
<name>A0AAU8JQU7_9ACTN</name>
<dbReference type="SUPFAM" id="SSF47336">
    <property type="entry name" value="ACP-like"/>
    <property type="match status" value="1"/>
</dbReference>
<keyword evidence="3" id="KW-0597">Phosphoprotein</keyword>
<dbReference type="SUPFAM" id="SSF52777">
    <property type="entry name" value="CoA-dependent acyltransferases"/>
    <property type="match status" value="2"/>
</dbReference>
<feature type="region of interest" description="Disordered" evidence="4">
    <location>
        <begin position="950"/>
        <end position="971"/>
    </location>
</feature>
<dbReference type="KEGG" id="kcm:ABWK59_06845"/>
<dbReference type="SUPFAM" id="SSF56801">
    <property type="entry name" value="Acetyl-CoA synthetase-like"/>
    <property type="match status" value="1"/>
</dbReference>
<reference evidence="6" key="1">
    <citation type="submission" date="2024-06" db="EMBL/GenBank/DDBJ databases">
        <title>The genome sequences of Kitasatospora sp. strain HUAS MG31.</title>
        <authorList>
            <person name="Mo P."/>
        </authorList>
    </citation>
    <scope>NUCLEOTIDE SEQUENCE</scope>
    <source>
        <strain evidence="6">HUAS MG31</strain>
    </source>
</reference>
<dbReference type="Gene3D" id="1.10.1200.10">
    <property type="entry name" value="ACP-like"/>
    <property type="match status" value="1"/>
</dbReference>
<dbReference type="PANTHER" id="PTHR45527:SF1">
    <property type="entry name" value="FATTY ACID SYNTHASE"/>
    <property type="match status" value="1"/>
</dbReference>
<feature type="domain" description="Carrier" evidence="5">
    <location>
        <begin position="573"/>
        <end position="647"/>
    </location>
</feature>
<dbReference type="Gene3D" id="3.30.300.30">
    <property type="match status" value="1"/>
</dbReference>
<dbReference type="InterPro" id="IPR001509">
    <property type="entry name" value="Epimerase_deHydtase"/>
</dbReference>
<evidence type="ECO:0000256" key="2">
    <source>
        <dbReference type="ARBA" id="ARBA00022450"/>
    </source>
</evidence>
<feature type="region of interest" description="Disordered" evidence="4">
    <location>
        <begin position="557"/>
        <end position="576"/>
    </location>
</feature>
<proteinExistence type="predicted"/>
<dbReference type="PANTHER" id="PTHR45527">
    <property type="entry name" value="NONRIBOSOMAL PEPTIDE SYNTHETASE"/>
    <property type="match status" value="1"/>
</dbReference>
<sequence>MTGTTPPPGAVDQAELLRLARRRAAAGRDGSARPRPIPTTGEGPAPLSHAQQRMWLMDRLGQGGALYNVPVATRLRGPLDPAALADALTALTGRHPILRTRYGQHGDAPPHQEPHPVRPVPLPVVDAAPEAAPGLLHTEAARPFDLAAGPVLRALLLRHTAEDHTLLLTLHHIAVDGGSLPHLTADLAALYAAARTGERPDLPPAGPGYADFARWERGRDAELAAAADTRAAELAGARPLPLLRPLPPGPRARTAVLHHAPLTTDTLDGLRRLGTAHGATLFTVVLAAAFATLRLATGEPDLTVGCASGHRGRPDLRRMVGLNVNTLPIRAELPGDPEFTEVLARVRAALLGAQRYHEVPFDLVVERLGAGSRAADGSPLTAVSCDLVQPVGAVALPGLAAEAVEVDLGLAKFGLALLVEDGPRPRCLVQHDADALAEPVARRLLDAFAALLTAVAGDASAPLSRLPGRRLDAVPSTPADVSAPAEHPAVALLLADPRVADAAVAETEGGPLLAYAVLRGPGGPGGLELRAALRRRLPADRLPAAVTLLDAVPRTPSGELDPARLPGGARRTAPVPGPLEAVRTAFGELLGSRPEPDGDFFVLGGHSLVAVQLAERLRIRTGLPLTGLDVLEQRTPRALAALLDARRAERDAATRPGSRPGRSRTGATAAAVREGTVLVTGATGGVGAAVLQELMAQGRPVRALARPESAHLVSLDGVEVVEGDLADPEGLRRAVAGVDSVIHAACTFTEHQVDVAAMRALVDGWRGGGRFVFVSSVDAYGQPAATEVPEGAAAEGPVSPYGRAKLDCERILLDAAGTGGRGAGVVVRSPIVWGPHRRLREQLRWGSTGALYQAALAGHPLALPDPVADGQEWYGAAWVHSAALARAVAACATAGGPGAGQVLNAVTGHVAWPDFAAELVRLLRSISPVHLTATADPDLRRPWHYPSPTLAPHLHPEPTESWPTTLATMTR</sequence>
<keyword evidence="2" id="KW-0596">Phosphopantetheine</keyword>
<dbReference type="Pfam" id="PF00550">
    <property type="entry name" value="PP-binding"/>
    <property type="match status" value="1"/>
</dbReference>
<dbReference type="InterPro" id="IPR036736">
    <property type="entry name" value="ACP-like_sf"/>
</dbReference>
<dbReference type="GO" id="GO:0043041">
    <property type="term" value="P:amino acid activation for nonribosomal peptide biosynthetic process"/>
    <property type="evidence" value="ECO:0007669"/>
    <property type="project" value="TreeGrafter"/>
</dbReference>
<dbReference type="InterPro" id="IPR036291">
    <property type="entry name" value="NAD(P)-bd_dom_sf"/>
</dbReference>
<dbReference type="SMART" id="SM00823">
    <property type="entry name" value="PKS_PP"/>
    <property type="match status" value="1"/>
</dbReference>
<dbReference type="EMBL" id="CP159872">
    <property type="protein sequence ID" value="XCM78668.1"/>
    <property type="molecule type" value="Genomic_DNA"/>
</dbReference>
<evidence type="ECO:0000313" key="6">
    <source>
        <dbReference type="EMBL" id="XCM78668.1"/>
    </source>
</evidence>
<dbReference type="InterPro" id="IPR045851">
    <property type="entry name" value="AMP-bd_C_sf"/>
</dbReference>
<organism evidence="6">
    <name type="scientific">Kitasatospora camelliae</name>
    <dbReference type="NCBI Taxonomy" id="3156397"/>
    <lineage>
        <taxon>Bacteria</taxon>
        <taxon>Bacillati</taxon>
        <taxon>Actinomycetota</taxon>
        <taxon>Actinomycetes</taxon>
        <taxon>Kitasatosporales</taxon>
        <taxon>Streptomycetaceae</taxon>
        <taxon>Kitasatospora</taxon>
    </lineage>
</organism>